<dbReference type="EMBL" id="MCOK01000001">
    <property type="protein sequence ID" value="OOC55982.1"/>
    <property type="molecule type" value="Genomic_DNA"/>
</dbReference>
<name>A0A1V3C5S4_9ACTN</name>
<dbReference type="STRING" id="501010.NOSIN_20855"/>
<evidence type="ECO:0000313" key="2">
    <source>
        <dbReference type="Proteomes" id="UP000189004"/>
    </source>
</evidence>
<accession>A0A1V3C5S4</accession>
<proteinExistence type="predicted"/>
<dbReference type="Proteomes" id="UP000189004">
    <property type="component" value="Unassembled WGS sequence"/>
</dbReference>
<gene>
    <name evidence="1" type="ORF">NOSIN_20855</name>
</gene>
<evidence type="ECO:0000313" key="1">
    <source>
        <dbReference type="EMBL" id="OOC55982.1"/>
    </source>
</evidence>
<organism evidence="1 2">
    <name type="scientific">Nocardiopsis sinuspersici</name>
    <dbReference type="NCBI Taxonomy" id="501010"/>
    <lineage>
        <taxon>Bacteria</taxon>
        <taxon>Bacillati</taxon>
        <taxon>Actinomycetota</taxon>
        <taxon>Actinomycetes</taxon>
        <taxon>Streptosporangiales</taxon>
        <taxon>Nocardiopsidaceae</taxon>
        <taxon>Nocardiopsis</taxon>
    </lineage>
</organism>
<comment type="caution">
    <text evidence="1">The sequence shown here is derived from an EMBL/GenBank/DDBJ whole genome shotgun (WGS) entry which is preliminary data.</text>
</comment>
<sequence>MSVDTYNWQSDFARKYVGLGREEGREEGVAHSVVAVLTARGLTVSDQVRRRIESCTDLETLEAWVPKAVTVDRPEDLFD</sequence>
<dbReference type="AlphaFoldDB" id="A0A1V3C5S4"/>
<dbReference type="RefSeq" id="WP_309232767.1">
    <property type="nucleotide sequence ID" value="NZ_MCOK01000001.1"/>
</dbReference>
<keyword evidence="2" id="KW-1185">Reference proteome</keyword>
<reference evidence="2" key="1">
    <citation type="submission" date="2016-08" db="EMBL/GenBank/DDBJ databases">
        <authorList>
            <person name="Tokovenko B."/>
            <person name="Kalinowski J."/>
        </authorList>
    </citation>
    <scope>NUCLEOTIDE SEQUENCE [LARGE SCALE GENOMIC DNA]</scope>
    <source>
        <strain evidence="2">UTMC102</strain>
    </source>
</reference>
<protein>
    <submittedName>
        <fullName evidence="1">Uncharacterized protein</fullName>
    </submittedName>
</protein>